<dbReference type="PANTHER" id="PTHR12526">
    <property type="entry name" value="GLYCOSYLTRANSFERASE"/>
    <property type="match status" value="1"/>
</dbReference>
<dbReference type="AlphaFoldDB" id="A0A109W237"/>
<evidence type="ECO:0008006" key="5">
    <source>
        <dbReference type="Google" id="ProtNLM"/>
    </source>
</evidence>
<dbReference type="KEGG" id="ard:AXF14_01690"/>
<accession>A0A109W237</accession>
<dbReference type="PANTHER" id="PTHR12526:SF510">
    <property type="entry name" value="D-INOSITOL 3-PHOSPHATE GLYCOSYLTRANSFERASE"/>
    <property type="match status" value="1"/>
</dbReference>
<name>A0A109W237_ACTRD</name>
<gene>
    <name evidence="3" type="ORF">AXF14_01690</name>
</gene>
<keyword evidence="2" id="KW-0808">Transferase</keyword>
<evidence type="ECO:0000313" key="3">
    <source>
        <dbReference type="EMBL" id="AMD86551.1"/>
    </source>
</evidence>
<evidence type="ECO:0000256" key="1">
    <source>
        <dbReference type="ARBA" id="ARBA00022676"/>
    </source>
</evidence>
<sequence length="496" mass="54186">MAAARRRAVETVSPLLQRLPARGWAAPTAERPGSAGALAAFVTARDELTAGRRPAELGSTISRLLERADAALERGDLDWTTEWFDGALQLAFHPTVHHSYDSSPVLSDPEGFLAPFRASETGRRLLLDPDPVRPERAGGPRVLAACHSSWTFLDRLVEATGAPAGTLRWSRLDLAALPPDQRPTHRRAVRARARFALTGERPAVPELLARHLETTDTLFVEWGAYPLAWLSLMDLGGTRLVSRLHRYEGMTPYPLLADFGNVDEMLLISPSVRDALAAAAPRLAQAHRISTVRNPHDYTRFATAKEPGAERTLIQVGWATPVKDVLFTLDVLGRLREQDPAWRLVLVGPRPSHAVARDEAYAREAEERIAALGDAVEVLGRRDDVPELLRRAGFIVSSSRHEGTHESVAEGAAAGCVPVVRAWPDAERWAGGARSIYPGGWIVPDREAAARRILDHCEPAARESAGLEAAAWVSEHLRPEDVPAPYVDAVLGRHQG</sequence>
<organism evidence="3 4">
    <name type="scientific">Actinomyces radicidentis</name>
    <dbReference type="NCBI Taxonomy" id="111015"/>
    <lineage>
        <taxon>Bacteria</taxon>
        <taxon>Bacillati</taxon>
        <taxon>Actinomycetota</taxon>
        <taxon>Actinomycetes</taxon>
        <taxon>Actinomycetales</taxon>
        <taxon>Actinomycetaceae</taxon>
        <taxon>Actinomyces</taxon>
    </lineage>
</organism>
<dbReference type="SUPFAM" id="SSF53756">
    <property type="entry name" value="UDP-Glycosyltransferase/glycogen phosphorylase"/>
    <property type="match status" value="1"/>
</dbReference>
<evidence type="ECO:0000256" key="2">
    <source>
        <dbReference type="ARBA" id="ARBA00022679"/>
    </source>
</evidence>
<dbReference type="STRING" id="111015.AXF14_01690"/>
<proteinExistence type="predicted"/>
<dbReference type="Gene3D" id="3.40.50.2000">
    <property type="entry name" value="Glycogen Phosphorylase B"/>
    <property type="match status" value="1"/>
</dbReference>
<reference evidence="4" key="1">
    <citation type="submission" date="2016-02" db="EMBL/GenBank/DDBJ databases">
        <authorList>
            <person name="Holder M.E."/>
            <person name="Ajami N.J."/>
            <person name="Petrosino J.F."/>
        </authorList>
    </citation>
    <scope>NUCLEOTIDE SEQUENCE [LARGE SCALE GENOMIC DNA]</scope>
    <source>
        <strain evidence="4">CCUG 36733</strain>
    </source>
</reference>
<dbReference type="GO" id="GO:0016757">
    <property type="term" value="F:glycosyltransferase activity"/>
    <property type="evidence" value="ECO:0007669"/>
    <property type="project" value="UniProtKB-KW"/>
</dbReference>
<protein>
    <recommendedName>
        <fullName evidence="5">Glycosyl transferase family 1 domain-containing protein</fullName>
    </recommendedName>
</protein>
<keyword evidence="4" id="KW-1185">Reference proteome</keyword>
<dbReference type="EMBL" id="CP014228">
    <property type="protein sequence ID" value="AMD86551.1"/>
    <property type="molecule type" value="Genomic_DNA"/>
</dbReference>
<dbReference type="Pfam" id="PF13692">
    <property type="entry name" value="Glyco_trans_1_4"/>
    <property type="match status" value="1"/>
</dbReference>
<dbReference type="Proteomes" id="UP000065220">
    <property type="component" value="Chromosome"/>
</dbReference>
<evidence type="ECO:0000313" key="4">
    <source>
        <dbReference type="Proteomes" id="UP000065220"/>
    </source>
</evidence>
<keyword evidence="1" id="KW-0328">Glycosyltransferase</keyword>